<gene>
    <name evidence="11" type="primary">fhuC</name>
    <name evidence="11" type="ORF">NCTC12998_03238</name>
</gene>
<evidence type="ECO:0000256" key="6">
    <source>
        <dbReference type="ARBA" id="ARBA00022840"/>
    </source>
</evidence>
<dbReference type="FunFam" id="3.40.50.300:FF:000435">
    <property type="entry name" value="Ferrichrome ABC transporter, ATP-binding protein FhuC"/>
    <property type="match status" value="1"/>
</dbReference>
<name>A0A485B339_RAOPL</name>
<keyword evidence="9" id="KW-0472">Membrane</keyword>
<dbReference type="Pfam" id="PF00005">
    <property type="entry name" value="ABC_tran"/>
    <property type="match status" value="1"/>
</dbReference>
<dbReference type="PROSITE" id="PS00211">
    <property type="entry name" value="ABC_TRANSPORTER_1"/>
    <property type="match status" value="1"/>
</dbReference>
<dbReference type="GO" id="GO:0006826">
    <property type="term" value="P:iron ion transport"/>
    <property type="evidence" value="ECO:0007669"/>
    <property type="project" value="UniProtKB-KW"/>
</dbReference>
<dbReference type="EC" id="3.6.3.34" evidence="11"/>
<dbReference type="SUPFAM" id="SSF52540">
    <property type="entry name" value="P-loop containing nucleoside triphosphate hydrolases"/>
    <property type="match status" value="1"/>
</dbReference>
<evidence type="ECO:0000256" key="2">
    <source>
        <dbReference type="ARBA" id="ARBA00022448"/>
    </source>
</evidence>
<keyword evidence="11" id="KW-0378">Hydrolase</keyword>
<sequence length="289" mass="31309">MRPEPSASNHLPGAVRRAVHQVAAMQENSPHSDTTFSLNRVTFRVPGRTLLHPLSLTFPAGQVTGLIGHNGSGKSTLLKMLGRHQPPSEGDVLLDGQPLDSWSSKAFARKVAYLPQQLPPAEGMTVRELVAIGRYPWHGALGRFGAADREKVEEAIALVGLKPLAHRLVDSLSGGERQRAWIAMLVAQDSRCLLLDEPTSALDIAHQVDVLALVHRLSQQRGLTVIAVLHDINMAARYCDYLVALRGGEMIAQGTPAQLMRSETLEQIYGIPMGILPHPAGSAPVSFVY</sequence>
<organism evidence="11 12">
    <name type="scientific">Raoultella planticola</name>
    <name type="common">Klebsiella planticola</name>
    <dbReference type="NCBI Taxonomy" id="575"/>
    <lineage>
        <taxon>Bacteria</taxon>
        <taxon>Pseudomonadati</taxon>
        <taxon>Pseudomonadota</taxon>
        <taxon>Gammaproteobacteria</taxon>
        <taxon>Enterobacterales</taxon>
        <taxon>Enterobacteriaceae</taxon>
        <taxon>Klebsiella/Raoultella group</taxon>
        <taxon>Raoultella</taxon>
    </lineage>
</organism>
<keyword evidence="8" id="KW-0406">Ion transport</keyword>
<evidence type="ECO:0000256" key="5">
    <source>
        <dbReference type="ARBA" id="ARBA00022741"/>
    </source>
</evidence>
<keyword evidence="2" id="KW-0813">Transport</keyword>
<evidence type="ECO:0000256" key="8">
    <source>
        <dbReference type="ARBA" id="ARBA00023065"/>
    </source>
</evidence>
<keyword evidence="6 11" id="KW-0067">ATP-binding</keyword>
<dbReference type="Gene3D" id="3.40.50.300">
    <property type="entry name" value="P-loop containing nucleotide triphosphate hydrolases"/>
    <property type="match status" value="1"/>
</dbReference>
<keyword evidence="3" id="KW-1003">Cell membrane</keyword>
<dbReference type="SMART" id="SM00382">
    <property type="entry name" value="AAA"/>
    <property type="match status" value="1"/>
</dbReference>
<evidence type="ECO:0000313" key="12">
    <source>
        <dbReference type="Proteomes" id="UP000345637"/>
    </source>
</evidence>
<dbReference type="GO" id="GO:0016887">
    <property type="term" value="F:ATP hydrolysis activity"/>
    <property type="evidence" value="ECO:0007669"/>
    <property type="project" value="InterPro"/>
</dbReference>
<dbReference type="AlphaFoldDB" id="A0A485B339"/>
<dbReference type="InterPro" id="IPR003593">
    <property type="entry name" value="AAA+_ATPase"/>
</dbReference>
<feature type="domain" description="ABC transporter" evidence="10">
    <location>
        <begin position="36"/>
        <end position="272"/>
    </location>
</feature>
<proteinExistence type="predicted"/>
<dbReference type="InterPro" id="IPR051535">
    <property type="entry name" value="Siderophore_ABC-ATPase"/>
</dbReference>
<dbReference type="GO" id="GO:0005886">
    <property type="term" value="C:plasma membrane"/>
    <property type="evidence" value="ECO:0007669"/>
    <property type="project" value="UniProtKB-SubCell"/>
</dbReference>
<evidence type="ECO:0000256" key="3">
    <source>
        <dbReference type="ARBA" id="ARBA00022475"/>
    </source>
</evidence>
<dbReference type="GO" id="GO:0005524">
    <property type="term" value="F:ATP binding"/>
    <property type="evidence" value="ECO:0007669"/>
    <property type="project" value="UniProtKB-KW"/>
</dbReference>
<keyword evidence="4" id="KW-0410">Iron transport</keyword>
<dbReference type="PANTHER" id="PTHR42771:SF2">
    <property type="entry name" value="IRON(3+)-HYDROXAMATE IMPORT ATP-BINDING PROTEIN FHUC"/>
    <property type="match status" value="1"/>
</dbReference>
<evidence type="ECO:0000256" key="4">
    <source>
        <dbReference type="ARBA" id="ARBA00022496"/>
    </source>
</evidence>
<keyword evidence="7" id="KW-0408">Iron</keyword>
<accession>A0A485B339</accession>
<evidence type="ECO:0000313" key="11">
    <source>
        <dbReference type="EMBL" id="VFS67096.1"/>
    </source>
</evidence>
<dbReference type="EMBL" id="CAADJE010000023">
    <property type="protein sequence ID" value="VFS67096.1"/>
    <property type="molecule type" value="Genomic_DNA"/>
</dbReference>
<dbReference type="InterPro" id="IPR027417">
    <property type="entry name" value="P-loop_NTPase"/>
</dbReference>
<evidence type="ECO:0000259" key="10">
    <source>
        <dbReference type="PROSITE" id="PS50893"/>
    </source>
</evidence>
<evidence type="ECO:0000256" key="1">
    <source>
        <dbReference type="ARBA" id="ARBA00004202"/>
    </source>
</evidence>
<evidence type="ECO:0000256" key="9">
    <source>
        <dbReference type="ARBA" id="ARBA00023136"/>
    </source>
</evidence>
<dbReference type="PANTHER" id="PTHR42771">
    <property type="entry name" value="IRON(3+)-HYDROXAMATE IMPORT ATP-BINDING PROTEIN FHUC"/>
    <property type="match status" value="1"/>
</dbReference>
<evidence type="ECO:0000256" key="7">
    <source>
        <dbReference type="ARBA" id="ARBA00023004"/>
    </source>
</evidence>
<dbReference type="PROSITE" id="PS50893">
    <property type="entry name" value="ABC_TRANSPORTER_2"/>
    <property type="match status" value="1"/>
</dbReference>
<reference evidence="11 12" key="1">
    <citation type="submission" date="2019-03" db="EMBL/GenBank/DDBJ databases">
        <authorList>
            <consortium name="Pathogen Informatics"/>
        </authorList>
    </citation>
    <scope>NUCLEOTIDE SEQUENCE [LARGE SCALE GENOMIC DNA]</scope>
    <source>
        <strain evidence="11 12">NCTC12998</strain>
    </source>
</reference>
<dbReference type="InterPro" id="IPR003439">
    <property type="entry name" value="ABC_transporter-like_ATP-bd"/>
</dbReference>
<dbReference type="NCBIfam" id="NF007863">
    <property type="entry name" value="PRK10575.1"/>
    <property type="match status" value="1"/>
</dbReference>
<protein>
    <submittedName>
        <fullName evidence="11">Iron(3+)-hydroxamate import ATP-binding protein FhuC</fullName>
        <ecNumber evidence="11">3.6.3.34</ecNumber>
    </submittedName>
</protein>
<comment type="subcellular location">
    <subcellularLocation>
        <location evidence="1">Cell membrane</location>
        <topology evidence="1">Peripheral membrane protein</topology>
    </subcellularLocation>
</comment>
<dbReference type="Proteomes" id="UP000345637">
    <property type="component" value="Unassembled WGS sequence"/>
</dbReference>
<dbReference type="CDD" id="cd03214">
    <property type="entry name" value="ABC_Iron-Siderophores_B12_Hemin"/>
    <property type="match status" value="1"/>
</dbReference>
<dbReference type="InterPro" id="IPR017871">
    <property type="entry name" value="ABC_transporter-like_CS"/>
</dbReference>
<keyword evidence="5" id="KW-0547">Nucleotide-binding</keyword>